<organism evidence="2 3">
    <name type="scientific">Cylindrobasidium torrendii FP15055 ss-10</name>
    <dbReference type="NCBI Taxonomy" id="1314674"/>
    <lineage>
        <taxon>Eukaryota</taxon>
        <taxon>Fungi</taxon>
        <taxon>Dikarya</taxon>
        <taxon>Basidiomycota</taxon>
        <taxon>Agaricomycotina</taxon>
        <taxon>Agaricomycetes</taxon>
        <taxon>Agaricomycetidae</taxon>
        <taxon>Agaricales</taxon>
        <taxon>Marasmiineae</taxon>
        <taxon>Physalacriaceae</taxon>
        <taxon>Cylindrobasidium</taxon>
    </lineage>
</organism>
<protein>
    <submittedName>
        <fullName evidence="2">Uncharacterized protein</fullName>
    </submittedName>
</protein>
<evidence type="ECO:0000313" key="2">
    <source>
        <dbReference type="EMBL" id="KIY71029.1"/>
    </source>
</evidence>
<dbReference type="AlphaFoldDB" id="A0A0D7BLK8"/>
<accession>A0A0D7BLK8</accession>
<feature type="region of interest" description="Disordered" evidence="1">
    <location>
        <begin position="215"/>
        <end position="270"/>
    </location>
</feature>
<gene>
    <name evidence="2" type="ORF">CYLTODRAFT_346674</name>
</gene>
<dbReference type="Proteomes" id="UP000054007">
    <property type="component" value="Unassembled WGS sequence"/>
</dbReference>
<keyword evidence="3" id="KW-1185">Reference proteome</keyword>
<proteinExistence type="predicted"/>
<evidence type="ECO:0000256" key="1">
    <source>
        <dbReference type="SAM" id="MobiDB-lite"/>
    </source>
</evidence>
<feature type="compositionally biased region" description="Basic and acidic residues" evidence="1">
    <location>
        <begin position="255"/>
        <end position="270"/>
    </location>
</feature>
<reference evidence="2 3" key="1">
    <citation type="journal article" date="2015" name="Fungal Genet. Biol.">
        <title>Evolution of novel wood decay mechanisms in Agaricales revealed by the genome sequences of Fistulina hepatica and Cylindrobasidium torrendii.</title>
        <authorList>
            <person name="Floudas D."/>
            <person name="Held B.W."/>
            <person name="Riley R."/>
            <person name="Nagy L.G."/>
            <person name="Koehler G."/>
            <person name="Ransdell A.S."/>
            <person name="Younus H."/>
            <person name="Chow J."/>
            <person name="Chiniquy J."/>
            <person name="Lipzen A."/>
            <person name="Tritt A."/>
            <person name="Sun H."/>
            <person name="Haridas S."/>
            <person name="LaButti K."/>
            <person name="Ohm R.A."/>
            <person name="Kues U."/>
            <person name="Blanchette R.A."/>
            <person name="Grigoriev I.V."/>
            <person name="Minto R.E."/>
            <person name="Hibbett D.S."/>
        </authorList>
    </citation>
    <scope>NUCLEOTIDE SEQUENCE [LARGE SCALE GENOMIC DNA]</scope>
    <source>
        <strain evidence="2 3">FP15055 ss-10</strain>
    </source>
</reference>
<dbReference type="EMBL" id="KN880459">
    <property type="protein sequence ID" value="KIY71029.1"/>
    <property type="molecule type" value="Genomic_DNA"/>
</dbReference>
<feature type="region of interest" description="Disordered" evidence="1">
    <location>
        <begin position="55"/>
        <end position="78"/>
    </location>
</feature>
<dbReference type="OrthoDB" id="3366352at2759"/>
<name>A0A0D7BLK8_9AGAR</name>
<sequence length="291" mass="32807">MPEFQPRPFPPSALADVPEEYIVDQLHSLADEYWNHPETADCTIIIPVPQLRTRRNFEDPDLPPAPIPSSNASSRCPTDVSLRQLPRITMNLHMDYLLANSTLLRGLFSDDDSVNLDPHSLSSMASSVPADRRPKLMAASTATHPVLLLPIPDPLSVHLLVHWMYFGTFELIADALTRRSVQWEGIARNVEYLCLSNDLKVFLGRWYANWLRPAQDSDDERSDNEDSETAYSVDEDEDNMMADFDSETDVGMESPKTENDPTSRGRDRATRCLSWTSTHSSVLETSIEVSC</sequence>
<feature type="compositionally biased region" description="Acidic residues" evidence="1">
    <location>
        <begin position="216"/>
        <end position="250"/>
    </location>
</feature>
<evidence type="ECO:0000313" key="3">
    <source>
        <dbReference type="Proteomes" id="UP000054007"/>
    </source>
</evidence>